<reference evidence="2" key="1">
    <citation type="journal article" date="2014" name="Front. Microbiol.">
        <title>High frequency of phylogenetically diverse reductive dehalogenase-homologous genes in deep subseafloor sedimentary metagenomes.</title>
        <authorList>
            <person name="Kawai M."/>
            <person name="Futagami T."/>
            <person name="Toyoda A."/>
            <person name="Takaki Y."/>
            <person name="Nishi S."/>
            <person name="Hori S."/>
            <person name="Arai W."/>
            <person name="Tsubouchi T."/>
            <person name="Morono Y."/>
            <person name="Uchiyama I."/>
            <person name="Ito T."/>
            <person name="Fujiyama A."/>
            <person name="Inagaki F."/>
            <person name="Takami H."/>
        </authorList>
    </citation>
    <scope>NUCLEOTIDE SEQUENCE</scope>
    <source>
        <strain evidence="2">Expedition CK06-06</strain>
    </source>
</reference>
<sequence length="82" mass="8997">MGELRFPGLATGIDTAALIKQLMIVNSRRLASYQIKKQSFDTENTELTKLRNTIGAAKSTASQLSDTDELEIFSTSTSDKDI</sequence>
<proteinExistence type="predicted"/>
<dbReference type="GO" id="GO:0009424">
    <property type="term" value="C:bacterial-type flagellum hook"/>
    <property type="evidence" value="ECO:0007669"/>
    <property type="project" value="InterPro"/>
</dbReference>
<name>X0ZFA6_9ZZZZ</name>
<organism evidence="2">
    <name type="scientific">marine sediment metagenome</name>
    <dbReference type="NCBI Taxonomy" id="412755"/>
    <lineage>
        <taxon>unclassified sequences</taxon>
        <taxon>metagenomes</taxon>
        <taxon>ecological metagenomes</taxon>
    </lineage>
</organism>
<accession>X0ZFA6</accession>
<evidence type="ECO:0000259" key="1">
    <source>
        <dbReference type="Pfam" id="PF02465"/>
    </source>
</evidence>
<comment type="caution">
    <text evidence="2">The sequence shown here is derived from an EMBL/GenBank/DDBJ whole genome shotgun (WGS) entry which is preliminary data.</text>
</comment>
<feature type="non-terminal residue" evidence="2">
    <location>
        <position position="82"/>
    </location>
</feature>
<gene>
    <name evidence="2" type="ORF">S01H4_18243</name>
</gene>
<dbReference type="EMBL" id="BART01008076">
    <property type="protein sequence ID" value="GAG68355.1"/>
    <property type="molecule type" value="Genomic_DNA"/>
</dbReference>
<protein>
    <recommendedName>
        <fullName evidence="1">Flagellar hook-associated protein 2 N-terminal domain-containing protein</fullName>
    </recommendedName>
</protein>
<dbReference type="Pfam" id="PF02465">
    <property type="entry name" value="FliD_N"/>
    <property type="match status" value="1"/>
</dbReference>
<dbReference type="AlphaFoldDB" id="X0ZFA6"/>
<evidence type="ECO:0000313" key="2">
    <source>
        <dbReference type="EMBL" id="GAG68355.1"/>
    </source>
</evidence>
<feature type="domain" description="Flagellar hook-associated protein 2 N-terminal" evidence="1">
    <location>
        <begin position="11"/>
        <end position="81"/>
    </location>
</feature>
<dbReference type="InterPro" id="IPR003481">
    <property type="entry name" value="FliD_N"/>
</dbReference>